<gene>
    <name evidence="1" type="ORF">LCGC14_2609530</name>
</gene>
<name>A0A0F9CHB9_9ZZZZ</name>
<evidence type="ECO:0000313" key="1">
    <source>
        <dbReference type="EMBL" id="KKL05091.1"/>
    </source>
</evidence>
<dbReference type="AlphaFoldDB" id="A0A0F9CHB9"/>
<reference evidence="1" key="1">
    <citation type="journal article" date="2015" name="Nature">
        <title>Complex archaea that bridge the gap between prokaryotes and eukaryotes.</title>
        <authorList>
            <person name="Spang A."/>
            <person name="Saw J.H."/>
            <person name="Jorgensen S.L."/>
            <person name="Zaremba-Niedzwiedzka K."/>
            <person name="Martijn J."/>
            <person name="Lind A.E."/>
            <person name="van Eijk R."/>
            <person name="Schleper C."/>
            <person name="Guy L."/>
            <person name="Ettema T.J."/>
        </authorList>
    </citation>
    <scope>NUCLEOTIDE SEQUENCE</scope>
</reference>
<organism evidence="1">
    <name type="scientific">marine sediment metagenome</name>
    <dbReference type="NCBI Taxonomy" id="412755"/>
    <lineage>
        <taxon>unclassified sequences</taxon>
        <taxon>metagenomes</taxon>
        <taxon>ecological metagenomes</taxon>
    </lineage>
</organism>
<accession>A0A0F9CHB9</accession>
<proteinExistence type="predicted"/>
<protein>
    <submittedName>
        <fullName evidence="1">Uncharacterized protein</fullName>
    </submittedName>
</protein>
<dbReference type="EMBL" id="LAZR01044262">
    <property type="protein sequence ID" value="KKL05091.1"/>
    <property type="molecule type" value="Genomic_DNA"/>
</dbReference>
<comment type="caution">
    <text evidence="1">The sequence shown here is derived from an EMBL/GenBank/DDBJ whole genome shotgun (WGS) entry which is preliminary data.</text>
</comment>
<sequence>MSRAEVLLNLEAIYLNKFQDLTPTEQEALGEAIKHYRLPIKQ</sequence>